<sequence length="1194" mass="125884">KVNENVTNATVINNTATADANNALVHNVNTTPALTTVLVLPSINITDTVMKVCTPPTVLAGGEVNCTIAYLHVGTADVKNITITDYLPDGFRYLNVSVLTDINEILNSTNLSLPELPLGLNASDLVKLAEGPTQEPWATPCTNDSEIKFGKWNMTANDTGAGVKISVGLVGIKITLRASSNLTDATTTFQNNATVEANETNGNSINASGSGNIIVSKVNATDVFVKKCVPIVMIGGQEEEGGILNCVLFYTHVGTKDVKNITITDYMPENFTYINVTEITNVSEILQQTGAGDLSATLDVLNVTVKTADGPDKSLWPSCGNKGNITFGKWNITAQDAAGAAGAGKISVGVIGLNITMKAPVNLTNATNTTVNIAGIGYVNATFQNFTNKASVNITEVDEFCGESVSYSYDVNETVTISAIKLALPLGGTLLKECPAPTIAGEDITCTVAYLYIGVSPLKNITITDYLPEGFSYTNATWVNNITEAIEAIKSAPVNFPPQIKMNDAITMASKTGNEPWPDCGDKDNISFGTWDVTGETAWNNSATGGAGTIYTGLVVLNITLRTPTNISQGTSISPVGGLDTVQYQNNVSSTGYKTVKEMCGGEVNKSVNASGSGNITIVKINNTDTLVKTCQTPTTSGGEVDCTIAYLHIGTADVRNITLIDYLPPGFQYINATEINVSEILALTGLLSVGNTSIDASSVSLANRTKEDQPNCSDNGTIQFGTWEINKTTSISLGTLNVNLAVGVVGLKVKLRAPSDLSQGTPIAPIGGLDAMQYQNNVTVNATETAMMCGNETVINNISQNASGNISVVKINTTDTLVKTCPTPTTAGGEVECTIAYLHIGVSELRNITLTDTLPIGFKFIEAKVMNNATEILNSVGNVPSVSGVEPNVSLAGFRNESWPNFGESGTIKFGVWEMNKTASINITGVGNVNLVAGVVGLKVKLRAPTDLSNGTPIGQVQGFPAFRYKNNVTVNATEVAIMCEIENPINEISKNTTENITVLNVSTNDTIIKVCAPPATSPNGEVSCVIAYLHAGTETVENISIMDILPDGFKYKNYTVMNDSSQILAITGLKLPDVPSLPVDIFATRTETNEPDENATGNISFGTWKIEKNETTNLAIGLVALNVTLKASSEAGIYTNKVESQTNGSTIANNSATILVQGPLMIKTCTPQFAGQNMTCLIAAINIGLNDTHNVT</sequence>
<dbReference type="PANTHER" id="PTHR34819">
    <property type="entry name" value="LARGE CYSTEINE-RICH PERIPLASMIC PROTEIN OMCB"/>
    <property type="match status" value="1"/>
</dbReference>
<dbReference type="InterPro" id="IPR051172">
    <property type="entry name" value="Chlamydia_OmcB"/>
</dbReference>
<accession>A0A2H9N336</accession>
<proteinExistence type="predicted"/>
<evidence type="ECO:0008006" key="3">
    <source>
        <dbReference type="Google" id="ProtNLM"/>
    </source>
</evidence>
<comment type="caution">
    <text evidence="1">The sequence shown here is derived from an EMBL/GenBank/DDBJ whole genome shotgun (WGS) entry which is preliminary data.</text>
</comment>
<dbReference type="EMBL" id="PFIH01000003">
    <property type="protein sequence ID" value="PIX28315.1"/>
    <property type="molecule type" value="Genomic_DNA"/>
</dbReference>
<feature type="non-terminal residue" evidence="1">
    <location>
        <position position="1194"/>
    </location>
</feature>
<evidence type="ECO:0000313" key="2">
    <source>
        <dbReference type="Proteomes" id="UP000231449"/>
    </source>
</evidence>
<name>A0A2H9N336_HUBC1</name>
<evidence type="ECO:0000313" key="1">
    <source>
        <dbReference type="EMBL" id="PIX28315.1"/>
    </source>
</evidence>
<dbReference type="PANTHER" id="PTHR34819:SF5">
    <property type="entry name" value="CONSERVED REPEAT DOMAIN PROTEIN"/>
    <property type="match status" value="1"/>
</dbReference>
<reference evidence="2" key="1">
    <citation type="submission" date="2017-09" db="EMBL/GenBank/DDBJ databases">
        <title>Depth-based differentiation of microbial function through sediment-hosted aquifers and enrichment of novel symbionts in the deep terrestrial subsurface.</title>
        <authorList>
            <person name="Probst A.J."/>
            <person name="Ladd B."/>
            <person name="Jarett J.K."/>
            <person name="Geller-Mcgrath D.E."/>
            <person name="Sieber C.M.K."/>
            <person name="Emerson J.B."/>
            <person name="Anantharaman K."/>
            <person name="Thomas B.C."/>
            <person name="Malmstrom R."/>
            <person name="Stieglmeier M."/>
            <person name="Klingl A."/>
            <person name="Woyke T."/>
            <person name="Ryan C.M."/>
            <person name="Banfield J.F."/>
        </authorList>
    </citation>
    <scope>NUCLEOTIDE SEQUENCE [LARGE SCALE GENOMIC DNA]</scope>
</reference>
<dbReference type="Proteomes" id="UP000231449">
    <property type="component" value="Unassembled WGS sequence"/>
</dbReference>
<protein>
    <recommendedName>
        <fullName evidence="3">DUF11 domain-containing protein</fullName>
    </recommendedName>
</protein>
<organism evidence="1 2">
    <name type="scientific">Huberarchaeum crystalense</name>
    <dbReference type="NCBI Taxonomy" id="2014257"/>
    <lineage>
        <taxon>Archaea</taxon>
        <taxon>Candidatus Huberarchaeota</taxon>
        <taxon>Candidatus Huberarchaeia</taxon>
        <taxon>Candidatus Huberarchaeales</taxon>
        <taxon>Candidatus Huberarchaeaceae</taxon>
        <taxon>Candidatus Huberarchaeum</taxon>
    </lineage>
</organism>
<dbReference type="AlphaFoldDB" id="A0A2H9N336"/>
<feature type="non-terminal residue" evidence="1">
    <location>
        <position position="1"/>
    </location>
</feature>
<gene>
    <name evidence="1" type="ORF">COZ66_00045</name>
</gene>